<dbReference type="PANTHER" id="PTHR46206">
    <property type="entry name" value="CYTOCHROME P450"/>
    <property type="match status" value="1"/>
</dbReference>
<keyword evidence="5" id="KW-0408">Iron</keyword>
<evidence type="ECO:0000256" key="2">
    <source>
        <dbReference type="ARBA" id="ARBA00010617"/>
    </source>
</evidence>
<comment type="cofactor">
    <cofactor evidence="1">
        <name>heme</name>
        <dbReference type="ChEBI" id="CHEBI:30413"/>
    </cofactor>
</comment>
<dbReference type="PRINTS" id="PR00463">
    <property type="entry name" value="EP450I"/>
</dbReference>
<evidence type="ECO:0000256" key="5">
    <source>
        <dbReference type="ARBA" id="ARBA00023004"/>
    </source>
</evidence>
<dbReference type="InterPro" id="IPR001128">
    <property type="entry name" value="Cyt_P450"/>
</dbReference>
<keyword evidence="7" id="KW-1185">Reference proteome</keyword>
<dbReference type="Proteomes" id="UP001446871">
    <property type="component" value="Unassembled WGS sequence"/>
</dbReference>
<proteinExistence type="inferred from homology"/>
<evidence type="ECO:0000313" key="6">
    <source>
        <dbReference type="EMBL" id="KAK8047962.1"/>
    </source>
</evidence>
<dbReference type="Pfam" id="PF00067">
    <property type="entry name" value="p450"/>
    <property type="match status" value="1"/>
</dbReference>
<accession>A0ABR1TNE3</accession>
<comment type="similarity">
    <text evidence="2">Belongs to the cytochrome P450 family.</text>
</comment>
<reference evidence="6 7" key="1">
    <citation type="submission" date="2023-01" db="EMBL/GenBank/DDBJ databases">
        <title>Analysis of 21 Apiospora genomes using comparative genomics revels a genus with tremendous synthesis potential of carbohydrate active enzymes and secondary metabolites.</title>
        <authorList>
            <person name="Sorensen T."/>
        </authorList>
    </citation>
    <scope>NUCLEOTIDE SEQUENCE [LARGE SCALE GENOMIC DNA]</scope>
    <source>
        <strain evidence="6 7">CBS 83171</strain>
    </source>
</reference>
<comment type="caution">
    <text evidence="6">The sequence shown here is derived from an EMBL/GenBank/DDBJ whole genome shotgun (WGS) entry which is preliminary data.</text>
</comment>
<protein>
    <submittedName>
        <fullName evidence="6">Cytochrome P450</fullName>
    </submittedName>
</protein>
<keyword evidence="4" id="KW-0560">Oxidoreductase</keyword>
<evidence type="ECO:0000256" key="1">
    <source>
        <dbReference type="ARBA" id="ARBA00001971"/>
    </source>
</evidence>
<keyword evidence="3" id="KW-0479">Metal-binding</keyword>
<dbReference type="SUPFAM" id="SSF48264">
    <property type="entry name" value="Cytochrome P450"/>
    <property type="match status" value="1"/>
</dbReference>
<gene>
    <name evidence="6" type="ORF">PG996_016026</name>
</gene>
<sequence>MEIQPLFLQLIFHMSQRFLVGPRLCRDQEWLAAMGEFADNLTCHRIVRDPAGITLHDGAHLACGTHLCLASHSISRDPANVRGPDAFDGLRYYRQRHESGADTMKHQHATADRNHLHFGYGRNSCPGRFVASCELKLLFAALLRGYEFAYPLGVAAPPRRKHVLEFPYLDPATSMMVRRRPQMT</sequence>
<evidence type="ECO:0000256" key="4">
    <source>
        <dbReference type="ARBA" id="ARBA00023002"/>
    </source>
</evidence>
<name>A0ABR1TNE3_9PEZI</name>
<dbReference type="Gene3D" id="1.10.630.10">
    <property type="entry name" value="Cytochrome P450"/>
    <property type="match status" value="1"/>
</dbReference>
<dbReference type="InterPro" id="IPR002401">
    <property type="entry name" value="Cyt_P450_E_grp-I"/>
</dbReference>
<organism evidence="6 7">
    <name type="scientific">Apiospora saccharicola</name>
    <dbReference type="NCBI Taxonomy" id="335842"/>
    <lineage>
        <taxon>Eukaryota</taxon>
        <taxon>Fungi</taxon>
        <taxon>Dikarya</taxon>
        <taxon>Ascomycota</taxon>
        <taxon>Pezizomycotina</taxon>
        <taxon>Sordariomycetes</taxon>
        <taxon>Xylariomycetidae</taxon>
        <taxon>Amphisphaeriales</taxon>
        <taxon>Apiosporaceae</taxon>
        <taxon>Apiospora</taxon>
    </lineage>
</organism>
<dbReference type="InterPro" id="IPR036396">
    <property type="entry name" value="Cyt_P450_sf"/>
</dbReference>
<dbReference type="EMBL" id="JAQQWM010000009">
    <property type="protein sequence ID" value="KAK8047962.1"/>
    <property type="molecule type" value="Genomic_DNA"/>
</dbReference>
<evidence type="ECO:0000256" key="3">
    <source>
        <dbReference type="ARBA" id="ARBA00022723"/>
    </source>
</evidence>
<evidence type="ECO:0000313" key="7">
    <source>
        <dbReference type="Proteomes" id="UP001446871"/>
    </source>
</evidence>